<dbReference type="Pfam" id="PF04075">
    <property type="entry name" value="F420H2_quin_red"/>
    <property type="match status" value="1"/>
</dbReference>
<dbReference type="RefSeq" id="WP_145805537.1">
    <property type="nucleotide sequence ID" value="NZ_VIVK01000001.1"/>
</dbReference>
<comment type="caution">
    <text evidence="1">The sequence shown here is derived from an EMBL/GenBank/DDBJ whole genome shotgun (WGS) entry which is preliminary data.</text>
</comment>
<dbReference type="InterPro" id="IPR012349">
    <property type="entry name" value="Split_barrel_FMN-bd"/>
</dbReference>
<reference evidence="1 2" key="1">
    <citation type="submission" date="2019-06" db="EMBL/GenBank/DDBJ databases">
        <title>Sequencing the genomes of 1000 actinobacteria strains.</title>
        <authorList>
            <person name="Klenk H.-P."/>
        </authorList>
    </citation>
    <scope>NUCLEOTIDE SEQUENCE [LARGE SCALE GENOMIC DNA]</scope>
    <source>
        <strain evidence="1 2">DSM 24683</strain>
    </source>
</reference>
<evidence type="ECO:0000313" key="1">
    <source>
        <dbReference type="EMBL" id="TWD81036.1"/>
    </source>
</evidence>
<dbReference type="OrthoDB" id="163266at2"/>
<dbReference type="InterPro" id="IPR004378">
    <property type="entry name" value="F420H2_quin_Rdtase"/>
</dbReference>
<proteinExistence type="predicted"/>
<dbReference type="NCBIfam" id="TIGR00026">
    <property type="entry name" value="hi_GC_TIGR00026"/>
    <property type="match status" value="1"/>
</dbReference>
<sequence length="166" mass="18387">MTRRIPRVLARAPIPLFRYGFGFLLGRRVMMLEHRGRVSGQPRYVVLEVVDREPDALLLVSGYGAASQWYRNVVAEPAVRVWSGRLRGVPATAVPLRAEDVGPRLARYRDRHARAARALGRALDIPELTTNDPLPAEIGTRLPLVRVALSSPRPGDPGPSGRSRLD</sequence>
<accession>A0A561BQ88</accession>
<protein>
    <submittedName>
        <fullName evidence="1">Deazaflavin-dependent oxidoreductase (Nitroreductase family)</fullName>
    </submittedName>
</protein>
<keyword evidence="2" id="KW-1185">Reference proteome</keyword>
<name>A0A561BQ88_9ACTN</name>
<dbReference type="GO" id="GO:0016491">
    <property type="term" value="F:oxidoreductase activity"/>
    <property type="evidence" value="ECO:0007669"/>
    <property type="project" value="InterPro"/>
</dbReference>
<organism evidence="1 2">
    <name type="scientific">Kribbella amoyensis</name>
    <dbReference type="NCBI Taxonomy" id="996641"/>
    <lineage>
        <taxon>Bacteria</taxon>
        <taxon>Bacillati</taxon>
        <taxon>Actinomycetota</taxon>
        <taxon>Actinomycetes</taxon>
        <taxon>Propionibacteriales</taxon>
        <taxon>Kribbellaceae</taxon>
        <taxon>Kribbella</taxon>
    </lineage>
</organism>
<gene>
    <name evidence="1" type="ORF">FB561_2139</name>
</gene>
<dbReference type="EMBL" id="VIVK01000001">
    <property type="protein sequence ID" value="TWD81036.1"/>
    <property type="molecule type" value="Genomic_DNA"/>
</dbReference>
<dbReference type="Gene3D" id="2.30.110.10">
    <property type="entry name" value="Electron Transport, Fmn-binding Protein, Chain A"/>
    <property type="match status" value="1"/>
</dbReference>
<dbReference type="Proteomes" id="UP000318380">
    <property type="component" value="Unassembled WGS sequence"/>
</dbReference>
<evidence type="ECO:0000313" key="2">
    <source>
        <dbReference type="Proteomes" id="UP000318380"/>
    </source>
</evidence>
<dbReference type="AlphaFoldDB" id="A0A561BQ88"/>